<dbReference type="InterPro" id="IPR036095">
    <property type="entry name" value="PTS_EIIB-like_sf"/>
</dbReference>
<evidence type="ECO:0000259" key="8">
    <source>
        <dbReference type="PROSITE" id="PS51372"/>
    </source>
</evidence>
<evidence type="ECO:0000256" key="4">
    <source>
        <dbReference type="ARBA" id="ARBA00023159"/>
    </source>
</evidence>
<dbReference type="SUPFAM" id="SSF63520">
    <property type="entry name" value="PTS-regulatory domain, PRD"/>
    <property type="match status" value="1"/>
</dbReference>
<dbReference type="InterPro" id="IPR002178">
    <property type="entry name" value="PTS_EIIA_type-2_dom"/>
</dbReference>
<dbReference type="PANTHER" id="PTHR30185:SF9">
    <property type="entry name" value="MANNITOL-SPECIFIC PHOSPHOTRANSFERASE ENZYME IIA COMPONENT"/>
    <property type="match status" value="1"/>
</dbReference>
<dbReference type="GO" id="GO:0009401">
    <property type="term" value="P:phosphoenolpyruvate-dependent sugar phosphotransferase system"/>
    <property type="evidence" value="ECO:0007669"/>
    <property type="project" value="InterPro"/>
</dbReference>
<dbReference type="Gene3D" id="1.10.10.10">
    <property type="entry name" value="Winged helix-like DNA-binding domain superfamily/Winged helix DNA-binding domain"/>
    <property type="match status" value="1"/>
</dbReference>
<evidence type="ECO:0000256" key="3">
    <source>
        <dbReference type="ARBA" id="ARBA00023015"/>
    </source>
</evidence>
<evidence type="ECO:0000313" key="9">
    <source>
        <dbReference type="EMBL" id="EEQ65858.1"/>
    </source>
</evidence>
<dbReference type="SUPFAM" id="SSF46785">
    <property type="entry name" value="Winged helix' DNA-binding domain"/>
    <property type="match status" value="1"/>
</dbReference>
<dbReference type="PROSITE" id="PS51372">
    <property type="entry name" value="PRD_2"/>
    <property type="match status" value="1"/>
</dbReference>
<dbReference type="InterPro" id="IPR036388">
    <property type="entry name" value="WH-like_DNA-bd_sf"/>
</dbReference>
<dbReference type="GO" id="GO:0006355">
    <property type="term" value="P:regulation of DNA-templated transcription"/>
    <property type="evidence" value="ECO:0007669"/>
    <property type="project" value="InterPro"/>
</dbReference>
<gene>
    <name evidence="9" type="ORF">LBPG_01307</name>
</gene>
<evidence type="ECO:0000256" key="2">
    <source>
        <dbReference type="ARBA" id="ARBA00022737"/>
    </source>
</evidence>
<keyword evidence="5" id="KW-0804">Transcription</keyword>
<dbReference type="GO" id="GO:0008982">
    <property type="term" value="F:protein-N(PI)-phosphohistidine-sugar phosphotransferase activity"/>
    <property type="evidence" value="ECO:0007669"/>
    <property type="project" value="InterPro"/>
</dbReference>
<dbReference type="CDD" id="cd05568">
    <property type="entry name" value="PTS_IIB_bgl_like"/>
    <property type="match status" value="1"/>
</dbReference>
<keyword evidence="2" id="KW-0677">Repeat</keyword>
<dbReference type="InterPro" id="IPR013011">
    <property type="entry name" value="PTS_EIIB_2"/>
</dbReference>
<dbReference type="Gene3D" id="3.40.930.10">
    <property type="entry name" value="Mannitol-specific EII, Chain A"/>
    <property type="match status" value="1"/>
</dbReference>
<evidence type="ECO:0000256" key="1">
    <source>
        <dbReference type="ARBA" id="ARBA00022679"/>
    </source>
</evidence>
<dbReference type="Pfam" id="PF00874">
    <property type="entry name" value="PRD"/>
    <property type="match status" value="1"/>
</dbReference>
<keyword evidence="1" id="KW-0808">Transferase</keyword>
<reference evidence="9 10" key="1">
    <citation type="submission" date="2010-12" db="EMBL/GenBank/DDBJ databases">
        <title>The Genome Sequence of Lactobacillus paracasei subsp. paracasei strain 8700:2.</title>
        <authorList>
            <consortium name="The Broad Institute Genome Sequencing Platform"/>
            <person name="Ward D."/>
            <person name="Earl A."/>
            <person name="Feldgarden M."/>
            <person name="Young S.K."/>
            <person name="Gargeya S."/>
            <person name="Zeng Q."/>
            <person name="Alvarado L."/>
            <person name="Berlin A."/>
            <person name="Bochicchio J."/>
            <person name="Chapman S.B."/>
            <person name="Chen Z."/>
            <person name="Freedman E."/>
            <person name="Gellesch M."/>
            <person name="Goldberg J."/>
            <person name="Griggs A."/>
            <person name="Gujja S."/>
            <person name="Heilman E."/>
            <person name="Heiman D."/>
            <person name="Howarth C."/>
            <person name="Mehta T."/>
            <person name="Neiman D."/>
            <person name="Pearson M."/>
            <person name="Roberts A."/>
            <person name="Saif S."/>
            <person name="Shea T."/>
            <person name="Shenoy N."/>
            <person name="Sisk P."/>
            <person name="Stolte C."/>
            <person name="Sykes S."/>
            <person name="White J."/>
            <person name="Yandava C."/>
            <person name="Saulnier D."/>
            <person name="Haas B."/>
            <person name="Nusbaum C."/>
            <person name="Birren B."/>
        </authorList>
    </citation>
    <scope>NUCLEOTIDE SEQUENCE [LARGE SCALE GENOMIC DNA]</scope>
    <source>
        <strain evidence="9 10">8700:2</strain>
    </source>
</reference>
<sequence length="689" mass="79039">MLDIKQLQIIDTIIQHPILTKSRLRSQLKLTSRQIDYAIEKLNQNLSDHEQSLIDTDGAYIMVPNDAYNYLLTLRASKNLTSLNRYALSTEERQLFLELLLACRDDYLSLVHLQQYLQVSQSTISKDLKSLEKALLKSQLHIHYDRQSGYKLEGQENRIRSFMIKTISGELFKNESDLLNTCANLIQQVDVPSFLKKVAQTAQFHHINFVENRMLEFGYIFIFMVSRLRMKPDYLPAKARKMNIESTNEYAFSQDLLVQNGINQRTAIDYLTTITLSLSIGGLDDLKLDQEIFTITNQLVQRFSDVSGIAFNDVHQVTQQIFTHFRSMYYRLQFDYPIINPLTDQVIEEYGEIFRLVAQALRSFENRLGKVPDAEIAFLTIHLISFIYSADSRKTDLVTAAIVCPNGIGSSALAYLQLTNLFPNIKFLKPFRYVDLDQHLDEIDMIFSTFYRSELFTKKKPCFIINPIMTSEEKYNLIQRVNSEMSSTFYAIPTLGSIMTVIGRDIDNPELLAKIRRSLNDKLFRAKTTNREKELSLVDVLKPDYIQLNIKARTPEQAISIAASPLVTDKAVTQGYVDAIIQKHGRNSFDSYIIAPQVALPHANPNQGAKRVAISFGVLNQPIAFDESNSRFVKYIFVLSAVNTTDHLSVLQDLMNLLEKPSFLRILAEPAQKPENILRFLREHAHNES</sequence>
<dbReference type="Proteomes" id="UP000015927">
    <property type="component" value="Chromosome"/>
</dbReference>
<dbReference type="InterPro" id="IPR050661">
    <property type="entry name" value="BglG_antiterminators"/>
</dbReference>
<dbReference type="InterPro" id="IPR007737">
    <property type="entry name" value="Mga_HTH"/>
</dbReference>
<dbReference type="KEGG" id="lpi:LBPG_01307"/>
<feature type="domain" description="PTS EIIB type-2" evidence="7">
    <location>
        <begin position="398"/>
        <end position="489"/>
    </location>
</feature>
<evidence type="ECO:0000259" key="6">
    <source>
        <dbReference type="PROSITE" id="PS51094"/>
    </source>
</evidence>
<dbReference type="EMBL" id="CP002391">
    <property type="protein sequence ID" value="EEQ65858.1"/>
    <property type="molecule type" value="Genomic_DNA"/>
</dbReference>
<feature type="domain" description="PRD" evidence="8">
    <location>
        <begin position="287"/>
        <end position="393"/>
    </location>
</feature>
<evidence type="ECO:0000256" key="5">
    <source>
        <dbReference type="ARBA" id="ARBA00023163"/>
    </source>
</evidence>
<evidence type="ECO:0000313" key="10">
    <source>
        <dbReference type="Proteomes" id="UP000015927"/>
    </source>
</evidence>
<keyword evidence="3" id="KW-0805">Transcription regulation</keyword>
<keyword evidence="4" id="KW-0010">Activator</keyword>
<dbReference type="RefSeq" id="WP_003568010.1">
    <property type="nucleotide sequence ID" value="NC_022112.1"/>
</dbReference>
<dbReference type="Gene3D" id="1.10.1790.10">
    <property type="entry name" value="PRD domain"/>
    <property type="match status" value="1"/>
</dbReference>
<dbReference type="PROSITE" id="PS51099">
    <property type="entry name" value="PTS_EIIB_TYPE_2"/>
    <property type="match status" value="1"/>
</dbReference>
<proteinExistence type="predicted"/>
<dbReference type="Pfam" id="PF05043">
    <property type="entry name" value="Mga"/>
    <property type="match status" value="1"/>
</dbReference>
<name>A0A826HUE0_LACPA</name>
<dbReference type="PROSITE" id="PS00372">
    <property type="entry name" value="PTS_EIIA_TYPE_2_HIS"/>
    <property type="match status" value="1"/>
</dbReference>
<dbReference type="PROSITE" id="PS51094">
    <property type="entry name" value="PTS_EIIA_TYPE_2"/>
    <property type="match status" value="1"/>
</dbReference>
<protein>
    <submittedName>
        <fullName evidence="9">Transcriptional antiterminator</fullName>
    </submittedName>
</protein>
<dbReference type="InterPro" id="IPR011608">
    <property type="entry name" value="PRD"/>
</dbReference>
<feature type="domain" description="PTS EIIA type-2" evidence="6">
    <location>
        <begin position="539"/>
        <end position="684"/>
    </location>
</feature>
<dbReference type="PANTHER" id="PTHR30185">
    <property type="entry name" value="CRYPTIC BETA-GLUCOSIDE BGL OPERON ANTITERMINATOR"/>
    <property type="match status" value="1"/>
</dbReference>
<dbReference type="CDD" id="cd00211">
    <property type="entry name" value="PTS_IIA_fru"/>
    <property type="match status" value="1"/>
</dbReference>
<organism evidence="9 10">
    <name type="scientific">Lacticaseibacillus paracasei subsp. paracasei 8700:2</name>
    <dbReference type="NCBI Taxonomy" id="537973"/>
    <lineage>
        <taxon>Bacteria</taxon>
        <taxon>Bacillati</taxon>
        <taxon>Bacillota</taxon>
        <taxon>Bacilli</taxon>
        <taxon>Lactobacillales</taxon>
        <taxon>Lactobacillaceae</taxon>
        <taxon>Lacticaseibacillus</taxon>
    </lineage>
</organism>
<accession>A0A826HUE0</accession>
<dbReference type="Pfam" id="PF00359">
    <property type="entry name" value="PTS_EIIA_2"/>
    <property type="match status" value="1"/>
</dbReference>
<dbReference type="InterPro" id="IPR036634">
    <property type="entry name" value="PRD_sf"/>
</dbReference>
<dbReference type="SUPFAM" id="SSF52794">
    <property type="entry name" value="PTS system IIB component-like"/>
    <property type="match status" value="1"/>
</dbReference>
<dbReference type="AlphaFoldDB" id="A0A826HUE0"/>
<evidence type="ECO:0000259" key="7">
    <source>
        <dbReference type="PROSITE" id="PS51099"/>
    </source>
</evidence>
<dbReference type="InterPro" id="IPR036390">
    <property type="entry name" value="WH_DNA-bd_sf"/>
</dbReference>
<dbReference type="GeneID" id="57091304"/>
<dbReference type="SUPFAM" id="SSF55804">
    <property type="entry name" value="Phoshotransferase/anion transport protein"/>
    <property type="match status" value="1"/>
</dbReference>
<dbReference type="InterPro" id="IPR016152">
    <property type="entry name" value="PTrfase/Anion_transptr"/>
</dbReference>